<evidence type="ECO:0000256" key="5">
    <source>
        <dbReference type="ARBA" id="ARBA00024043"/>
    </source>
</evidence>
<dbReference type="GO" id="GO:0090729">
    <property type="term" value="F:toxin activity"/>
    <property type="evidence" value="ECO:0007669"/>
    <property type="project" value="UniProtKB-KW"/>
</dbReference>
<keyword evidence="2" id="KW-0800">Toxin</keyword>
<dbReference type="Pfam" id="PF04829">
    <property type="entry name" value="PT-VENN"/>
    <property type="match status" value="1"/>
</dbReference>
<dbReference type="InterPro" id="IPR008638">
    <property type="entry name" value="FhaB/CdiA-like_TPS"/>
</dbReference>
<dbReference type="NCBIfam" id="TIGR01731">
    <property type="entry name" value="fil_hemag_20aa"/>
    <property type="match status" value="8"/>
</dbReference>
<dbReference type="InterPro" id="IPR008619">
    <property type="entry name" value="Filamentous_hemagglutn_rpt"/>
</dbReference>
<dbReference type="InterPro" id="IPR010069">
    <property type="entry name" value="CdiA_FHA1_rpt"/>
</dbReference>
<dbReference type="SMART" id="SM00912">
    <property type="entry name" value="Haemagg_act"/>
    <property type="match status" value="1"/>
</dbReference>
<evidence type="ECO:0000256" key="4">
    <source>
        <dbReference type="ARBA" id="ARBA00023026"/>
    </source>
</evidence>
<reference evidence="10 11" key="1">
    <citation type="submission" date="2016-05" db="EMBL/GenBank/DDBJ databases">
        <title>Complete genome sequence of two 2,5-diketo-D-glunonic acid producing strain Tatumella citrea.</title>
        <authorList>
            <person name="Duan C."/>
            <person name="Yang J."/>
            <person name="Yang S."/>
        </authorList>
    </citation>
    <scope>NUCLEOTIDE SEQUENCE [LARGE SCALE GENOMIC DNA]</scope>
    <source>
        <strain evidence="9 10">ATCC 39140</strain>
        <strain evidence="8 11">DSM 13699</strain>
    </source>
</reference>
<feature type="domain" description="Filamentous haemagglutinin FhaB/tRNA nuclease CdiA-like TPS" evidence="7">
    <location>
        <begin position="88"/>
        <end position="208"/>
    </location>
</feature>
<keyword evidence="3" id="KW-1266">Target cell cytoplasm</keyword>
<organism evidence="8 11">
    <name type="scientific">Tatumella citrea</name>
    <name type="common">Pantoea citrea</name>
    <dbReference type="NCBI Taxonomy" id="53336"/>
    <lineage>
        <taxon>Bacteria</taxon>
        <taxon>Pseudomonadati</taxon>
        <taxon>Pseudomonadota</taxon>
        <taxon>Gammaproteobacteria</taxon>
        <taxon>Enterobacterales</taxon>
        <taxon>Erwiniaceae</taxon>
        <taxon>Tatumella</taxon>
    </lineage>
</organism>
<evidence type="ECO:0000256" key="1">
    <source>
        <dbReference type="ARBA" id="ARBA00004219"/>
    </source>
</evidence>
<evidence type="ECO:0000259" key="7">
    <source>
        <dbReference type="SMART" id="SM00912"/>
    </source>
</evidence>
<comment type="similarity">
    <text evidence="5">In the N-terminal section; belongs to the CdiA toxin family.</text>
</comment>
<keyword evidence="4" id="KW-0843">Virulence</keyword>
<dbReference type="InterPro" id="IPR012334">
    <property type="entry name" value="Pectin_lyas_fold"/>
</dbReference>
<proteinExistence type="inferred from homology"/>
<evidence type="ECO:0000313" key="9">
    <source>
        <dbReference type="EMBL" id="ARU96724.1"/>
    </source>
</evidence>
<dbReference type="InterPro" id="IPR006914">
    <property type="entry name" value="VENN_dom"/>
</dbReference>
<dbReference type="Proteomes" id="UP000195814">
    <property type="component" value="Chromosome"/>
</dbReference>
<dbReference type="Pfam" id="PF05860">
    <property type="entry name" value="TPS"/>
    <property type="match status" value="1"/>
</dbReference>
<dbReference type="InterPro" id="IPR025157">
    <property type="entry name" value="Hemagglutinin_rpt"/>
</dbReference>
<evidence type="ECO:0000256" key="6">
    <source>
        <dbReference type="SAM" id="MobiDB-lite"/>
    </source>
</evidence>
<dbReference type="EMBL" id="CP015581">
    <property type="protein sequence ID" value="ARU96724.1"/>
    <property type="molecule type" value="Genomic_DNA"/>
</dbReference>
<evidence type="ECO:0000313" key="11">
    <source>
        <dbReference type="Proteomes" id="UP000195814"/>
    </source>
</evidence>
<name>A0A1Y0LF76_TATCI</name>
<dbReference type="GO" id="GO:0003824">
    <property type="term" value="F:catalytic activity"/>
    <property type="evidence" value="ECO:0007669"/>
    <property type="project" value="UniProtKB-ARBA"/>
</dbReference>
<dbReference type="OrthoDB" id="6455599at2"/>
<gene>
    <name evidence="8" type="ORF">A7K98_02085</name>
    <name evidence="9" type="ORF">A7K99_02085</name>
</gene>
<dbReference type="Pfam" id="PF05594">
    <property type="entry name" value="Fil_haemagg"/>
    <property type="match status" value="6"/>
</dbReference>
<accession>A0A1Y0LF76</accession>
<dbReference type="SUPFAM" id="SSF51126">
    <property type="entry name" value="Pectin lyase-like"/>
    <property type="match status" value="1"/>
</dbReference>
<dbReference type="Proteomes" id="UP000195729">
    <property type="component" value="Chromosome"/>
</dbReference>
<evidence type="ECO:0000313" key="8">
    <source>
        <dbReference type="EMBL" id="ARU92687.1"/>
    </source>
</evidence>
<keyword evidence="10" id="KW-1185">Reference proteome</keyword>
<evidence type="ECO:0000256" key="3">
    <source>
        <dbReference type="ARBA" id="ARBA00022913"/>
    </source>
</evidence>
<comment type="subcellular location">
    <subcellularLocation>
        <location evidence="1">Target cell</location>
        <location evidence="1">Target cell cytoplasm</location>
    </subcellularLocation>
</comment>
<dbReference type="KEGG" id="tci:A7K98_02085"/>
<dbReference type="InterPro" id="IPR024973">
    <property type="entry name" value="ESPR"/>
</dbReference>
<protein>
    <recommendedName>
        <fullName evidence="7">Filamentous haemagglutinin FhaB/tRNA nuclease CdiA-like TPS domain-containing protein</fullName>
    </recommendedName>
</protein>
<dbReference type="Pfam" id="PF13018">
    <property type="entry name" value="ESPR"/>
    <property type="match status" value="1"/>
</dbReference>
<dbReference type="EMBL" id="CP015579">
    <property type="protein sequence ID" value="ARU92687.1"/>
    <property type="molecule type" value="Genomic_DNA"/>
</dbReference>
<dbReference type="RefSeq" id="WP_087487069.1">
    <property type="nucleotide sequence ID" value="NZ_CP015579.1"/>
</dbReference>
<feature type="region of interest" description="Disordered" evidence="6">
    <location>
        <begin position="1799"/>
        <end position="1823"/>
    </location>
</feature>
<dbReference type="NCBIfam" id="TIGR01901">
    <property type="entry name" value="adhes_NPXG"/>
    <property type="match status" value="1"/>
</dbReference>
<dbReference type="Gene3D" id="2.160.20.10">
    <property type="entry name" value="Single-stranded right-handed beta-helix, Pectin lyase-like"/>
    <property type="match status" value="1"/>
</dbReference>
<dbReference type="Pfam" id="PF13332">
    <property type="entry name" value="Fil_haemagg_2"/>
    <property type="match status" value="3"/>
</dbReference>
<feature type="compositionally biased region" description="Low complexity" evidence="6">
    <location>
        <begin position="1806"/>
        <end position="1823"/>
    </location>
</feature>
<dbReference type="InterPro" id="IPR011050">
    <property type="entry name" value="Pectin_lyase_fold/virulence"/>
</dbReference>
<evidence type="ECO:0000256" key="2">
    <source>
        <dbReference type="ARBA" id="ARBA00022656"/>
    </source>
</evidence>
<sequence>MNKQRYRIIFSQARQLFMVVADNAGAAGRSPSSSFGRVQKISARICLLSRIRFALLLCLGSVCFAPQAAIVADRTAPAGQQPTVISTASGVEQVNIRTPGTGGVSRNVFSRFDVDNKGVVLNNSHADTRTSIAGMVTANPWLAGGEARIILNEINARDPSQLNGFIEVAGKQAQVVIANPAGITCSGCGFINADRATLTTGQVQLSEGNLTGYRVSQGEITIGPGGMDTSRQDHTFLISRTVKINAALWAKDLRITAGRNQLDAGNRQVSSLQGDSGTRPALAIDVSLLGGMYANKIKLLGTEKGVGVHNAGNIGALAGNFELTADGKIVNRGNIDSSGNLALSSATGISNNGALYAAGNVGLSADGKISNQGTIYSDSHLSLSSASDISNSGSMYATGNAQLSSQRMLDNPGTLMAKGDLQVRSTTFAARQDSTIAAGAGADGKLNGSGNLSIQARDQLQSEGRLLAGDKLALSSQQIVLNGSEVSADEVVIDSGKQGLTLSNQSSVQARRQLSVTSRGALLNGSSVLASSGDAQIAVNGLLDNRGRITAGKRLSMNSAELINHSAGEISGDQTQITATSTLTNQGLIDGADSWLQSGYLINQGTGRIYGDRLSITTGTLDNLSLNNSAATLAGRQRLDIGAKQINNTDHSLIYSGGDLLIGGGLNANGQAEGSAGSLVNHAATVEAAGNLSLAADSIINRNAGLKTQLTVTENARHHEAVLKGEITRFDWADIDTSYKNKYDVQDAIMPDGSRNNDFYEYDYQRVVTETEITFSDPGRILAGGNLLLSGRQLDNYDSQIISGGSLIAAPGLVVNNIATTGVRIVRDSGSEVHWYAKKKKRPNGSVKTTQGKKRISYLPGAVVQTIDPGISQIIGNQTVTGSTTTVADRHTSDSIDTIRLPESSLYRVKPDPRVGYLVETDPRFTQQKQWLGSDYMLNALTQNHNQVLKRLGDGYYEQQLLREQITQQTGQRYLNGYHDDNDQFKALMNAGITFAEQYSLVPGVALTAEQMALLTSDMVWMVKREVTLADGSRQTVLTPQLYLQTTRGHPLTSAVFSGKQLVMDTGQALINSGNLLAQQDLRIKAGSVVNHGRMTGEQLTITSTGDFINQGGVLEAGKALQIAAGGNLISRSTLSGAEDQQIIDRQAGIYLQNTDGTLQLSAEDTLRLTASRVDSAGNLVLQAGQDLLLDMLTITGSEYSDFGGSNTRSLSWQQDSGTAVTSGGDLTLSARRNLTAQAAEVIAAGHLSATAGQDLQLLTGNTGWHLTEHSKQSSGSAISKETRESHDEIQVSQATGSLFSGHSVDLRSGQSLEVQGSSIAGDSNVSLSAGTSLILSGAAESREEIHWSKLKSSGLSGTGGVGVSIGSQSLKITDTGATEGSKASMLGSIDGDLNLSAGDTLTVSGADLLAGNDLRLSASQVDILAEQTRSQQRRTVEQKQSGFTLAVSGAAGSLVSSAISGVKQATEQSSGRVAVLENMKTALSATQAVQSVRLAEASGNGAASIIGLNLSYGSQSSTSEQTSQQVVSEGSSLAAANHLTIQATGGDINVQGSRLQAGNTLDLQAQRDVNLISAENSWQQQGRNESHGSSVGAAVSAGGVMVNASVNKGKGHENGQGVSHSETVINAGHALNINSGRDITLQGAQASADAVTVRAERHLTLSSEQDSDDYDMQQKNVSAGASAGAGSASASYSASKDNMRSRYQSVQEQTGFFAGQGGFSIYSGEHTQLNGAVISSTAAADKNSLNTGTLGFTDIQNHAEYSVSHQASGASGGVGINPGQLAAGQLVTSMASQLLSGMNDSDNDSSVTGSAVSAGALTVRDQQQQLQDPDTLSRDAANAHQTLSVIFNKEQQQERIKTAQLISEIGVQVSDIALTQGAIIATRDANDKMKNVSPEQLKTAEADWRKANPGKAPTADDISGQAYQTLYNQAFNESGFGTGGKVLQAIQAATAVVQGLAGGDLAKAVAGGSAPYLAEAIHNMTTDSSGNVNTGANLMAHAVLGAMVAQINGDSALAGAAGATTGEFIAQQLYPGIDRDKLSEDQKQTIGALATLAAGLAGGVVGDSTADAVAGAQAGENAVENNFLSNTDSDKLAKAIEKIKQGDKSLAAANELIKLENADKRSDVLVDKFTRDPSQISSTERAELAGYLRVYASEMEKEYGPAVSQELVKGLLSGQDYIKRAPDSEAMPKAQTIMNTWGYHKSNASIGDAPLMFGSSVLGTTIKEGMALNATIGVGVNTGVQLSGNDPFSYVDAIMAGITSVATTGKGIIVSTPINMGGAAISSRIKGEDPTNSVIGAGLGSLSGGGMGKVISGSMGSSVKGGTSDIISNIGGSITSEVIGNVTKGTLDEADKSIKN</sequence>
<evidence type="ECO:0000313" key="10">
    <source>
        <dbReference type="Proteomes" id="UP000195729"/>
    </source>
</evidence>